<dbReference type="Proteomes" id="UP001190640">
    <property type="component" value="Chromosome 9"/>
</dbReference>
<feature type="transmembrane region" description="Helical" evidence="3">
    <location>
        <begin position="101"/>
        <end position="122"/>
    </location>
</feature>
<keyword evidence="1" id="KW-0175">Coiled coil</keyword>
<dbReference type="GO" id="GO:0043025">
    <property type="term" value="C:neuronal cell body"/>
    <property type="evidence" value="ECO:0007669"/>
    <property type="project" value="TreeGrafter"/>
</dbReference>
<organism evidence="5 6">
    <name type="scientific">Eublepharis macularius</name>
    <name type="common">Leopard gecko</name>
    <name type="synonym">Cyrtodactylus macularius</name>
    <dbReference type="NCBI Taxonomy" id="481883"/>
    <lineage>
        <taxon>Eukaryota</taxon>
        <taxon>Metazoa</taxon>
        <taxon>Chordata</taxon>
        <taxon>Craniata</taxon>
        <taxon>Vertebrata</taxon>
        <taxon>Euteleostomi</taxon>
        <taxon>Lepidosauria</taxon>
        <taxon>Squamata</taxon>
        <taxon>Bifurcata</taxon>
        <taxon>Gekkota</taxon>
        <taxon>Eublepharidae</taxon>
        <taxon>Eublepharinae</taxon>
        <taxon>Eublepharis</taxon>
    </lineage>
</organism>
<dbReference type="PANTHER" id="PTHR21723">
    <property type="entry name" value="RESISTANCE TO INHIBITORS OF CHOLINESTERASE PROTEIN 3 RIC3"/>
    <property type="match status" value="1"/>
</dbReference>
<feature type="transmembrane region" description="Helical" evidence="3">
    <location>
        <begin position="9"/>
        <end position="28"/>
    </location>
</feature>
<accession>A0AA97JTC6</accession>
<dbReference type="InterPro" id="IPR026160">
    <property type="entry name" value="Ric3"/>
</dbReference>
<evidence type="ECO:0000313" key="6">
    <source>
        <dbReference type="RefSeq" id="XP_054845035.1"/>
    </source>
</evidence>
<dbReference type="GeneID" id="129336079"/>
<dbReference type="InterPro" id="IPR032763">
    <property type="entry name" value="RIC3_N"/>
</dbReference>
<proteinExistence type="predicted"/>
<gene>
    <name evidence="6" type="primary">CCDC107</name>
</gene>
<dbReference type="Pfam" id="PF15361">
    <property type="entry name" value="RIC3"/>
    <property type="match status" value="1"/>
</dbReference>
<dbReference type="CTD" id="203260"/>
<evidence type="ECO:0000256" key="3">
    <source>
        <dbReference type="SAM" id="Phobius"/>
    </source>
</evidence>
<feature type="coiled-coil region" evidence="1">
    <location>
        <begin position="142"/>
        <end position="169"/>
    </location>
</feature>
<sequence>MGLSLGQQALLSVVLVLCVFVVMPRMFAGGGGGGKTPRAVKGSPGRPDPYQQRPGESERILQSHMNSGNSESKTYQSIQQMRNAMEKELKTERARGNGKDFALTLMPLYAIGVGIFALYKFLKMKSQEESLFTREKITEDKTKETECQLLELEQHLAQTEKMLNSLLTQLDPLSSCINALASEQKDEIMVQLESIRKLMKESGLDKSAVKSKDISHMCQEKLEDLIHSFSEHCEEEVDEGNDESFGHEVLYGENEEHCEEEEHEHCDHELLLSPKKIEVAEVMNQDILEPEMGLRRRNRNE</sequence>
<dbReference type="PANTHER" id="PTHR21723:SF2">
    <property type="entry name" value="RESISTANCE TO INHIBITORS OF CHOLINESTERASE PROTEIN 3 N-TERMINAL DOMAIN-CONTAINING PROTEIN"/>
    <property type="match status" value="1"/>
</dbReference>
<dbReference type="GO" id="GO:0043005">
    <property type="term" value="C:neuron projection"/>
    <property type="evidence" value="ECO:0007669"/>
    <property type="project" value="TreeGrafter"/>
</dbReference>
<dbReference type="GO" id="GO:0034394">
    <property type="term" value="P:protein localization to cell surface"/>
    <property type="evidence" value="ECO:0007669"/>
    <property type="project" value="TreeGrafter"/>
</dbReference>
<evidence type="ECO:0000256" key="1">
    <source>
        <dbReference type="SAM" id="Coils"/>
    </source>
</evidence>
<dbReference type="GO" id="GO:0045202">
    <property type="term" value="C:synapse"/>
    <property type="evidence" value="ECO:0007669"/>
    <property type="project" value="GOC"/>
</dbReference>
<evidence type="ECO:0000313" key="5">
    <source>
        <dbReference type="Proteomes" id="UP001190640"/>
    </source>
</evidence>
<dbReference type="RefSeq" id="XP_054845035.1">
    <property type="nucleotide sequence ID" value="XM_054989060.1"/>
</dbReference>
<keyword evidence="5" id="KW-1185">Reference proteome</keyword>
<feature type="region of interest" description="Disordered" evidence="2">
    <location>
        <begin position="30"/>
        <end position="58"/>
    </location>
</feature>
<keyword evidence="3" id="KW-0812">Transmembrane</keyword>
<keyword evidence="3" id="KW-1133">Transmembrane helix</keyword>
<protein>
    <submittedName>
        <fullName evidence="6">Coiled-coil domain-containing protein 107</fullName>
    </submittedName>
</protein>
<reference evidence="6" key="1">
    <citation type="submission" date="2025-08" db="UniProtKB">
        <authorList>
            <consortium name="RefSeq"/>
        </authorList>
    </citation>
    <scope>IDENTIFICATION</scope>
    <source>
        <tissue evidence="6">Blood</tissue>
    </source>
</reference>
<dbReference type="AlphaFoldDB" id="A0AA97JTC6"/>
<name>A0AA97JTC6_EUBMA</name>
<dbReference type="KEGG" id="emc:129336079"/>
<keyword evidence="3" id="KW-0472">Membrane</keyword>
<feature type="domain" description="Resistance to inhibitors of cholinesterase protein 3 N-terminal" evidence="4">
    <location>
        <begin position="15"/>
        <end position="168"/>
    </location>
</feature>
<evidence type="ECO:0000256" key="2">
    <source>
        <dbReference type="SAM" id="MobiDB-lite"/>
    </source>
</evidence>
<dbReference type="GO" id="GO:0007271">
    <property type="term" value="P:synaptic transmission, cholinergic"/>
    <property type="evidence" value="ECO:0007669"/>
    <property type="project" value="TreeGrafter"/>
</dbReference>
<evidence type="ECO:0000259" key="4">
    <source>
        <dbReference type="Pfam" id="PF15361"/>
    </source>
</evidence>